<evidence type="ECO:0000256" key="2">
    <source>
        <dbReference type="SAM" id="SignalP"/>
    </source>
</evidence>
<feature type="chain" id="PRO_5046840856" evidence="2">
    <location>
        <begin position="26"/>
        <end position="75"/>
    </location>
</feature>
<name>A0ABY7DAZ3_MYAAR</name>
<gene>
    <name evidence="3" type="ORF">MAR_006356</name>
</gene>
<organism evidence="3 4">
    <name type="scientific">Mya arenaria</name>
    <name type="common">Soft-shell clam</name>
    <dbReference type="NCBI Taxonomy" id="6604"/>
    <lineage>
        <taxon>Eukaryota</taxon>
        <taxon>Metazoa</taxon>
        <taxon>Spiralia</taxon>
        <taxon>Lophotrochozoa</taxon>
        <taxon>Mollusca</taxon>
        <taxon>Bivalvia</taxon>
        <taxon>Autobranchia</taxon>
        <taxon>Heteroconchia</taxon>
        <taxon>Euheterodonta</taxon>
        <taxon>Imparidentia</taxon>
        <taxon>Neoheterodontei</taxon>
        <taxon>Myida</taxon>
        <taxon>Myoidea</taxon>
        <taxon>Myidae</taxon>
        <taxon>Mya</taxon>
    </lineage>
</organism>
<sequence>MFKVNCISILAAVVMVQILIRQAEKKECQDIMKIGDVCYCEGDECNGQLPVATSGWLLPVTLAALVVVVFNGRRN</sequence>
<feature type="transmembrane region" description="Helical" evidence="1">
    <location>
        <begin position="49"/>
        <end position="70"/>
    </location>
</feature>
<keyword evidence="1" id="KW-0812">Transmembrane</keyword>
<proteinExistence type="predicted"/>
<keyword evidence="1" id="KW-1133">Transmembrane helix</keyword>
<accession>A0ABY7DAZ3</accession>
<protein>
    <submittedName>
        <fullName evidence="3">Uncharacterized protein</fullName>
    </submittedName>
</protein>
<reference evidence="3" key="1">
    <citation type="submission" date="2022-11" db="EMBL/GenBank/DDBJ databases">
        <title>Centuries of genome instability and evolution in soft-shell clam transmissible cancer (bioRxiv).</title>
        <authorList>
            <person name="Hart S.F.M."/>
            <person name="Yonemitsu M.A."/>
            <person name="Giersch R.M."/>
            <person name="Beal B.F."/>
            <person name="Arriagada G."/>
            <person name="Davis B.W."/>
            <person name="Ostrander E.A."/>
            <person name="Goff S.P."/>
            <person name="Metzger M.J."/>
        </authorList>
    </citation>
    <scope>NUCLEOTIDE SEQUENCE</scope>
    <source>
        <strain evidence="3">MELC-2E11</strain>
        <tissue evidence="3">Siphon/mantle</tissue>
    </source>
</reference>
<dbReference type="EMBL" id="CP111012">
    <property type="protein sequence ID" value="WAQ93885.1"/>
    <property type="molecule type" value="Genomic_DNA"/>
</dbReference>
<keyword evidence="2" id="KW-0732">Signal</keyword>
<keyword evidence="1" id="KW-0472">Membrane</keyword>
<evidence type="ECO:0000313" key="3">
    <source>
        <dbReference type="EMBL" id="WAQ93885.1"/>
    </source>
</evidence>
<feature type="signal peptide" evidence="2">
    <location>
        <begin position="1"/>
        <end position="25"/>
    </location>
</feature>
<evidence type="ECO:0000256" key="1">
    <source>
        <dbReference type="SAM" id="Phobius"/>
    </source>
</evidence>
<keyword evidence="4" id="KW-1185">Reference proteome</keyword>
<evidence type="ECO:0000313" key="4">
    <source>
        <dbReference type="Proteomes" id="UP001164746"/>
    </source>
</evidence>
<dbReference type="Proteomes" id="UP001164746">
    <property type="component" value="Chromosome 1"/>
</dbReference>